<evidence type="ECO:0000313" key="1">
    <source>
        <dbReference type="EMBL" id="GBM50027.1"/>
    </source>
</evidence>
<sequence length="133" mass="15066">MFFQESFSSSVDFPTYIPWQTLSSDLSDKLKHGSIRINRSNRVEYATIQEEGTPLLENGSRKPDTIGDGSIVTEAVRAGNSTIFCQRLVACQIPPVRMMMIATQEMLRPQKWFLLLRLSLEDKAVGKRIDSNL</sequence>
<accession>A0A4Y2GA01</accession>
<dbReference type="EMBL" id="BGPR01001282">
    <property type="protein sequence ID" value="GBM50027.1"/>
    <property type="molecule type" value="Genomic_DNA"/>
</dbReference>
<gene>
    <name evidence="1" type="ORF">AVEN_69608_1</name>
</gene>
<keyword evidence="2" id="KW-1185">Reference proteome</keyword>
<name>A0A4Y2GA01_ARAVE</name>
<dbReference type="Proteomes" id="UP000499080">
    <property type="component" value="Unassembled WGS sequence"/>
</dbReference>
<protein>
    <submittedName>
        <fullName evidence="1">Uncharacterized protein</fullName>
    </submittedName>
</protein>
<reference evidence="1 2" key="1">
    <citation type="journal article" date="2019" name="Sci. Rep.">
        <title>Orb-weaving spider Araneus ventricosus genome elucidates the spidroin gene catalogue.</title>
        <authorList>
            <person name="Kono N."/>
            <person name="Nakamura H."/>
            <person name="Ohtoshi R."/>
            <person name="Moran D.A.P."/>
            <person name="Shinohara A."/>
            <person name="Yoshida Y."/>
            <person name="Fujiwara M."/>
            <person name="Mori M."/>
            <person name="Tomita M."/>
            <person name="Arakawa K."/>
        </authorList>
    </citation>
    <scope>NUCLEOTIDE SEQUENCE [LARGE SCALE GENOMIC DNA]</scope>
</reference>
<comment type="caution">
    <text evidence="1">The sequence shown here is derived from an EMBL/GenBank/DDBJ whole genome shotgun (WGS) entry which is preliminary data.</text>
</comment>
<dbReference type="AlphaFoldDB" id="A0A4Y2GA01"/>
<organism evidence="1 2">
    <name type="scientific">Araneus ventricosus</name>
    <name type="common">Orbweaver spider</name>
    <name type="synonym">Epeira ventricosa</name>
    <dbReference type="NCBI Taxonomy" id="182803"/>
    <lineage>
        <taxon>Eukaryota</taxon>
        <taxon>Metazoa</taxon>
        <taxon>Ecdysozoa</taxon>
        <taxon>Arthropoda</taxon>
        <taxon>Chelicerata</taxon>
        <taxon>Arachnida</taxon>
        <taxon>Araneae</taxon>
        <taxon>Araneomorphae</taxon>
        <taxon>Entelegynae</taxon>
        <taxon>Araneoidea</taxon>
        <taxon>Araneidae</taxon>
        <taxon>Araneus</taxon>
    </lineage>
</organism>
<evidence type="ECO:0000313" key="2">
    <source>
        <dbReference type="Proteomes" id="UP000499080"/>
    </source>
</evidence>
<proteinExistence type="predicted"/>
<dbReference type="OrthoDB" id="6528621at2759"/>